<protein>
    <submittedName>
        <fullName evidence="1">Phosphoglycerate mutase family protein</fullName>
    </submittedName>
</protein>
<proteinExistence type="predicted"/>
<dbReference type="Proteomes" id="UP001220324">
    <property type="component" value="Unassembled WGS sequence"/>
</dbReference>
<comment type="caution">
    <text evidence="1">The sequence shown here is derived from an EMBL/GenBank/DDBJ whole genome shotgun (WGS) entry which is preliminary data.</text>
</comment>
<gene>
    <name evidence="1" type="ORF">N7494_007120</name>
</gene>
<dbReference type="EMBL" id="JAQIZZ010000006">
    <property type="protein sequence ID" value="KAJ5537641.1"/>
    <property type="molecule type" value="Genomic_DNA"/>
</dbReference>
<organism evidence="1 2">
    <name type="scientific">Penicillium frequentans</name>
    <dbReference type="NCBI Taxonomy" id="3151616"/>
    <lineage>
        <taxon>Eukaryota</taxon>
        <taxon>Fungi</taxon>
        <taxon>Dikarya</taxon>
        <taxon>Ascomycota</taxon>
        <taxon>Pezizomycotina</taxon>
        <taxon>Eurotiomycetes</taxon>
        <taxon>Eurotiomycetidae</taxon>
        <taxon>Eurotiales</taxon>
        <taxon>Aspergillaceae</taxon>
        <taxon>Penicillium</taxon>
    </lineage>
</organism>
<name>A0AAD6GEF7_9EURO</name>
<keyword evidence="2" id="KW-1185">Reference proteome</keyword>
<evidence type="ECO:0000313" key="2">
    <source>
        <dbReference type="Proteomes" id="UP001220324"/>
    </source>
</evidence>
<dbReference type="AlphaFoldDB" id="A0AAD6GEF7"/>
<accession>A0AAD6GEF7</accession>
<sequence>MAETPKSSGSRQRPYDTVEPLAEELGLTVDTSCGKTDYSCVKDVVDAYDGDGNILICWEHDALTNIVEELGDDDAPDYPDDSYNIIWTDPSPYTSITAETSEDCPGLDS</sequence>
<evidence type="ECO:0000313" key="1">
    <source>
        <dbReference type="EMBL" id="KAJ5537641.1"/>
    </source>
</evidence>
<reference evidence="1 2" key="1">
    <citation type="journal article" date="2023" name="IMA Fungus">
        <title>Comparative genomic study of the Penicillium genus elucidates a diverse pangenome and 15 lateral gene transfer events.</title>
        <authorList>
            <person name="Petersen C."/>
            <person name="Sorensen T."/>
            <person name="Nielsen M.R."/>
            <person name="Sondergaard T.E."/>
            <person name="Sorensen J.L."/>
            <person name="Fitzpatrick D.A."/>
            <person name="Frisvad J.C."/>
            <person name="Nielsen K.L."/>
        </authorList>
    </citation>
    <scope>NUCLEOTIDE SEQUENCE [LARGE SCALE GENOMIC DNA]</scope>
    <source>
        <strain evidence="1 2">IBT 35679</strain>
    </source>
</reference>